<dbReference type="GeneID" id="111307794"/>
<dbReference type="AlphaFoldDB" id="A0A6P6AA68"/>
<keyword evidence="1" id="KW-1185">Reference proteome</keyword>
<dbReference type="PANTHER" id="PTHR34061">
    <property type="entry name" value="PROTEIN, PUTATIVE-RELATED"/>
    <property type="match status" value="1"/>
</dbReference>
<protein>
    <submittedName>
        <fullName evidence="2">Uncharacterized protein LOC111307794 isoform X1</fullName>
    </submittedName>
</protein>
<dbReference type="OrthoDB" id="653466at2759"/>
<reference evidence="2" key="1">
    <citation type="submission" date="2025-08" db="UniProtKB">
        <authorList>
            <consortium name="RefSeq"/>
        </authorList>
    </citation>
    <scope>IDENTIFICATION</scope>
    <source>
        <tissue evidence="2">Fruit stalk</tissue>
    </source>
</reference>
<organism evidence="1 2">
    <name type="scientific">Durio zibethinus</name>
    <name type="common">Durian</name>
    <dbReference type="NCBI Taxonomy" id="66656"/>
    <lineage>
        <taxon>Eukaryota</taxon>
        <taxon>Viridiplantae</taxon>
        <taxon>Streptophyta</taxon>
        <taxon>Embryophyta</taxon>
        <taxon>Tracheophyta</taxon>
        <taxon>Spermatophyta</taxon>
        <taxon>Magnoliopsida</taxon>
        <taxon>eudicotyledons</taxon>
        <taxon>Gunneridae</taxon>
        <taxon>Pentapetalae</taxon>
        <taxon>rosids</taxon>
        <taxon>malvids</taxon>
        <taxon>Malvales</taxon>
        <taxon>Malvaceae</taxon>
        <taxon>Helicteroideae</taxon>
        <taxon>Durio</taxon>
    </lineage>
</organism>
<dbReference type="PANTHER" id="PTHR34061:SF9">
    <property type="entry name" value="FIBER PROTEIN FB17"/>
    <property type="match status" value="1"/>
</dbReference>
<sequence>MDAADTDISRSFNSSEKLGEVADWVSATVVSGFFSSLDRFSCVNLSTTDPDDDDLPTRPRPSAHLLLKIVSHSLKIRNIVSHSMQKGKQGDKKCKNEMEYANFGLEGKLLSLSYFWILDCFPSSSFYPIFLFRLLIN</sequence>
<accession>A0A6P6AA68</accession>
<name>A0A6P6AA68_DURZI</name>
<dbReference type="RefSeq" id="XP_022761760.1">
    <property type="nucleotide sequence ID" value="XM_022906025.1"/>
</dbReference>
<proteinExistence type="predicted"/>
<evidence type="ECO:0000313" key="2">
    <source>
        <dbReference type="RefSeq" id="XP_022761760.1"/>
    </source>
</evidence>
<dbReference type="KEGG" id="dzi:111307794"/>
<dbReference type="Proteomes" id="UP000515121">
    <property type="component" value="Unplaced"/>
</dbReference>
<evidence type="ECO:0000313" key="1">
    <source>
        <dbReference type="Proteomes" id="UP000515121"/>
    </source>
</evidence>
<gene>
    <name evidence="2" type="primary">LOC111307794</name>
</gene>